<evidence type="ECO:0000256" key="1">
    <source>
        <dbReference type="ARBA" id="ARBA00006295"/>
    </source>
</evidence>
<sequence length="285" mass="32764">MARGLGKGINGKGLQALFPDIEEEKIEEIKVKDIRPNPYQPRKTFDEDSISELKESIINHGILQPIVVRKSIKGYEIVVGERRFRAAKEANLNSVPAVVRELTEQQMMELALLENLQREDLTPIEEAQAYQVLMEKLNFTQEALAKRLGKSRPHIANHVRLLSLPANIQQLISDGKLSMGHGRTLLGLKNKEKLTPLVDRIIREQLNVRQVELLVQQINENVSRETKKKVPDKDVFIKERESFLREYFGTSVTIKKQKKKGKIEIEFFSQDDLDRILELLHQESS</sequence>
<dbReference type="InterPro" id="IPR036086">
    <property type="entry name" value="ParB/Sulfiredoxin_sf"/>
</dbReference>
<organism evidence="5 6">
    <name type="scientific">Metabacillus malikii</name>
    <dbReference type="NCBI Taxonomy" id="1504265"/>
    <lineage>
        <taxon>Bacteria</taxon>
        <taxon>Bacillati</taxon>
        <taxon>Bacillota</taxon>
        <taxon>Bacilli</taxon>
        <taxon>Bacillales</taxon>
        <taxon>Bacillaceae</taxon>
        <taxon>Metabacillus</taxon>
    </lineage>
</organism>
<evidence type="ECO:0000256" key="2">
    <source>
        <dbReference type="ARBA" id="ARBA00022829"/>
    </source>
</evidence>
<dbReference type="PANTHER" id="PTHR33375:SF1">
    <property type="entry name" value="CHROMOSOME-PARTITIONING PROTEIN PARB-RELATED"/>
    <property type="match status" value="1"/>
</dbReference>
<accession>A0ABT9ZNU1</accession>
<comment type="similarity">
    <text evidence="1">Belongs to the ParB family.</text>
</comment>
<dbReference type="Proteomes" id="UP001234495">
    <property type="component" value="Unassembled WGS sequence"/>
</dbReference>
<dbReference type="Pfam" id="PF23552">
    <property type="entry name" value="ParB_C"/>
    <property type="match status" value="1"/>
</dbReference>
<dbReference type="EMBL" id="JAUSUD010000032">
    <property type="protein sequence ID" value="MDQ0233178.1"/>
    <property type="molecule type" value="Genomic_DNA"/>
</dbReference>
<reference evidence="5 6" key="1">
    <citation type="submission" date="2023-07" db="EMBL/GenBank/DDBJ databases">
        <title>Genomic Encyclopedia of Type Strains, Phase IV (KMG-IV): sequencing the most valuable type-strain genomes for metagenomic binning, comparative biology and taxonomic classification.</title>
        <authorList>
            <person name="Goeker M."/>
        </authorList>
    </citation>
    <scope>NUCLEOTIDE SEQUENCE [LARGE SCALE GENOMIC DNA]</scope>
    <source>
        <strain evidence="5 6">DSM 29005</strain>
    </source>
</reference>
<keyword evidence="6" id="KW-1185">Reference proteome</keyword>
<protein>
    <submittedName>
        <fullName evidence="5">ParB family chromosome partitioning protein</fullName>
    </submittedName>
</protein>
<dbReference type="NCBIfam" id="TIGR00180">
    <property type="entry name" value="parB_part"/>
    <property type="match status" value="1"/>
</dbReference>
<dbReference type="CDD" id="cd16393">
    <property type="entry name" value="SPO0J_N"/>
    <property type="match status" value="1"/>
</dbReference>
<dbReference type="SUPFAM" id="SSF110849">
    <property type="entry name" value="ParB/Sulfiredoxin"/>
    <property type="match status" value="1"/>
</dbReference>
<dbReference type="InterPro" id="IPR041468">
    <property type="entry name" value="HTH_ParB/Spo0J"/>
</dbReference>
<feature type="domain" description="ParB-like N-terminal" evidence="4">
    <location>
        <begin position="27"/>
        <end position="116"/>
    </location>
</feature>
<proteinExistence type="inferred from homology"/>
<dbReference type="InterPro" id="IPR050336">
    <property type="entry name" value="Chromosome_partition/occlusion"/>
</dbReference>
<comment type="caution">
    <text evidence="5">The sequence shown here is derived from an EMBL/GenBank/DDBJ whole genome shotgun (WGS) entry which is preliminary data.</text>
</comment>
<evidence type="ECO:0000313" key="6">
    <source>
        <dbReference type="Proteomes" id="UP001234495"/>
    </source>
</evidence>
<dbReference type="InterPro" id="IPR004437">
    <property type="entry name" value="ParB/RepB/Spo0J"/>
</dbReference>
<dbReference type="RefSeq" id="WP_307346135.1">
    <property type="nucleotide sequence ID" value="NZ_JAUSUD010000032.1"/>
</dbReference>
<dbReference type="PANTHER" id="PTHR33375">
    <property type="entry name" value="CHROMOSOME-PARTITIONING PROTEIN PARB-RELATED"/>
    <property type="match status" value="1"/>
</dbReference>
<dbReference type="Pfam" id="PF02195">
    <property type="entry name" value="ParB_N"/>
    <property type="match status" value="1"/>
</dbReference>
<dbReference type="InterPro" id="IPR057240">
    <property type="entry name" value="ParB_dimer_C"/>
</dbReference>
<keyword evidence="2" id="KW-0159">Chromosome partition</keyword>
<dbReference type="SMART" id="SM00470">
    <property type="entry name" value="ParB"/>
    <property type="match status" value="1"/>
</dbReference>
<dbReference type="Gene3D" id="3.90.1530.30">
    <property type="match status" value="1"/>
</dbReference>
<dbReference type="InterPro" id="IPR003115">
    <property type="entry name" value="ParB_N"/>
</dbReference>
<dbReference type="Gene3D" id="1.10.10.2830">
    <property type="match status" value="1"/>
</dbReference>
<name>A0ABT9ZNU1_9BACI</name>
<dbReference type="Pfam" id="PF17762">
    <property type="entry name" value="HTH_ParB"/>
    <property type="match status" value="1"/>
</dbReference>
<evidence type="ECO:0000256" key="3">
    <source>
        <dbReference type="ARBA" id="ARBA00023125"/>
    </source>
</evidence>
<evidence type="ECO:0000259" key="4">
    <source>
        <dbReference type="SMART" id="SM00470"/>
    </source>
</evidence>
<evidence type="ECO:0000313" key="5">
    <source>
        <dbReference type="EMBL" id="MDQ0233178.1"/>
    </source>
</evidence>
<keyword evidence="3" id="KW-0238">DNA-binding</keyword>
<dbReference type="SUPFAM" id="SSF109709">
    <property type="entry name" value="KorB DNA-binding domain-like"/>
    <property type="match status" value="1"/>
</dbReference>
<gene>
    <name evidence="5" type="ORF">J2S19_004519</name>
</gene>